<dbReference type="RefSeq" id="XP_001313442.1">
    <property type="nucleotide sequence ID" value="XM_001313441.1"/>
</dbReference>
<gene>
    <name evidence="2" type="ORF">TVAG_350090</name>
</gene>
<dbReference type="KEGG" id="tva:4758330"/>
<dbReference type="OrthoDB" id="10660174at2759"/>
<dbReference type="Gene3D" id="1.10.238.10">
    <property type="entry name" value="EF-hand"/>
    <property type="match status" value="1"/>
</dbReference>
<dbReference type="AlphaFoldDB" id="A2F3J0"/>
<feature type="region of interest" description="Disordered" evidence="1">
    <location>
        <begin position="159"/>
        <end position="187"/>
    </location>
</feature>
<reference evidence="2" key="2">
    <citation type="journal article" date="2007" name="Science">
        <title>Draft genome sequence of the sexually transmitted pathogen Trichomonas vaginalis.</title>
        <authorList>
            <person name="Carlton J.M."/>
            <person name="Hirt R.P."/>
            <person name="Silva J.C."/>
            <person name="Delcher A.L."/>
            <person name="Schatz M."/>
            <person name="Zhao Q."/>
            <person name="Wortman J.R."/>
            <person name="Bidwell S.L."/>
            <person name="Alsmark U.C.M."/>
            <person name="Besteiro S."/>
            <person name="Sicheritz-Ponten T."/>
            <person name="Noel C.J."/>
            <person name="Dacks J.B."/>
            <person name="Foster P.G."/>
            <person name="Simillion C."/>
            <person name="Van de Peer Y."/>
            <person name="Miranda-Saavedra D."/>
            <person name="Barton G.J."/>
            <person name="Westrop G.D."/>
            <person name="Mueller S."/>
            <person name="Dessi D."/>
            <person name="Fiori P.L."/>
            <person name="Ren Q."/>
            <person name="Paulsen I."/>
            <person name="Zhang H."/>
            <person name="Bastida-Corcuera F.D."/>
            <person name="Simoes-Barbosa A."/>
            <person name="Brown M.T."/>
            <person name="Hayes R.D."/>
            <person name="Mukherjee M."/>
            <person name="Okumura C.Y."/>
            <person name="Schneider R."/>
            <person name="Smith A.J."/>
            <person name="Vanacova S."/>
            <person name="Villalvazo M."/>
            <person name="Haas B.J."/>
            <person name="Pertea M."/>
            <person name="Feldblyum T.V."/>
            <person name="Utterback T.R."/>
            <person name="Shu C.L."/>
            <person name="Osoegawa K."/>
            <person name="de Jong P.J."/>
            <person name="Hrdy I."/>
            <person name="Horvathova L."/>
            <person name="Zubacova Z."/>
            <person name="Dolezal P."/>
            <person name="Malik S.B."/>
            <person name="Logsdon J.M. Jr."/>
            <person name="Henze K."/>
            <person name="Gupta A."/>
            <person name="Wang C.C."/>
            <person name="Dunne R.L."/>
            <person name="Upcroft J.A."/>
            <person name="Upcroft P."/>
            <person name="White O."/>
            <person name="Salzberg S.L."/>
            <person name="Tang P."/>
            <person name="Chiu C.-H."/>
            <person name="Lee Y.-S."/>
            <person name="Embley T.M."/>
            <person name="Coombs G.H."/>
            <person name="Mottram J.C."/>
            <person name="Tachezy J."/>
            <person name="Fraser-Liggett C.M."/>
            <person name="Johnson P.J."/>
        </authorList>
    </citation>
    <scope>NUCLEOTIDE SEQUENCE [LARGE SCALE GENOMIC DNA]</scope>
    <source>
        <strain evidence="2">G3</strain>
    </source>
</reference>
<dbReference type="VEuPathDB" id="TrichDB:TVAG_350090"/>
<dbReference type="PANTHER" id="PTHR20875">
    <property type="entry name" value="EF-HAND CALCIUM-BINDING DOMAIN-CONTAINING PROTEIN 6-RELATED"/>
    <property type="match status" value="1"/>
</dbReference>
<accession>A2F3J0</accession>
<name>A2F3J0_TRIV3</name>
<dbReference type="InterPro" id="IPR052603">
    <property type="entry name" value="EFCB6"/>
</dbReference>
<protein>
    <submittedName>
        <fullName evidence="2">Uncharacterized protein</fullName>
    </submittedName>
</protein>
<dbReference type="InterPro" id="IPR011992">
    <property type="entry name" value="EF-hand-dom_pair"/>
</dbReference>
<keyword evidence="3" id="KW-1185">Reference proteome</keyword>
<reference evidence="2" key="1">
    <citation type="submission" date="2006-10" db="EMBL/GenBank/DDBJ databases">
        <authorList>
            <person name="Amadeo P."/>
            <person name="Zhao Q."/>
            <person name="Wortman J."/>
            <person name="Fraser-Liggett C."/>
            <person name="Carlton J."/>
        </authorList>
    </citation>
    <scope>NUCLEOTIDE SEQUENCE</scope>
    <source>
        <strain evidence="2">G3</strain>
    </source>
</reference>
<dbReference type="Proteomes" id="UP000001542">
    <property type="component" value="Unassembled WGS sequence"/>
</dbReference>
<evidence type="ECO:0000313" key="3">
    <source>
        <dbReference type="Proteomes" id="UP000001542"/>
    </source>
</evidence>
<dbReference type="InParanoid" id="A2F3J0"/>
<dbReference type="VEuPathDB" id="TrichDB:TVAGG3_0194300"/>
<organism evidence="2 3">
    <name type="scientific">Trichomonas vaginalis (strain ATCC PRA-98 / G3)</name>
    <dbReference type="NCBI Taxonomy" id="412133"/>
    <lineage>
        <taxon>Eukaryota</taxon>
        <taxon>Metamonada</taxon>
        <taxon>Parabasalia</taxon>
        <taxon>Trichomonadida</taxon>
        <taxon>Trichomonadidae</taxon>
        <taxon>Trichomonas</taxon>
    </lineage>
</organism>
<dbReference type="PANTHER" id="PTHR20875:SF0">
    <property type="entry name" value="GH12158P"/>
    <property type="match status" value="1"/>
</dbReference>
<dbReference type="SUPFAM" id="SSF47473">
    <property type="entry name" value="EF-hand"/>
    <property type="match status" value="1"/>
</dbReference>
<evidence type="ECO:0000313" key="2">
    <source>
        <dbReference type="EMBL" id="EAY00513.1"/>
    </source>
</evidence>
<dbReference type="EMBL" id="DS113598">
    <property type="protein sequence ID" value="EAY00513.1"/>
    <property type="molecule type" value="Genomic_DNA"/>
</dbReference>
<evidence type="ECO:0000256" key="1">
    <source>
        <dbReference type="SAM" id="MobiDB-lite"/>
    </source>
</evidence>
<proteinExistence type="predicted"/>
<feature type="compositionally biased region" description="Basic and acidic residues" evidence="1">
    <location>
        <begin position="168"/>
        <end position="187"/>
    </location>
</feature>
<sequence>MNQGEIISSLTRKIQDKIRALGPTNISRWNSFCGFDEMTQSQFAQRSTSLGVRVNKEDIQAIWKECGIKENIIDFKSFVRFISLNRTTIFNLPENTERTRQRLIQKFLQYDSRATGFVSIEQFDDIAHDFSIMYENCDKYDTNHDGRFNYFQFMSDINSQNQPQSQKLPEKPTSTEKKEETAKIETETKQTLVPPKHVADIPSVNETQSRLPAYFVPSIAKLSSPVVDKIPEEINVKDTVLSPEEIYDGQTAVINLSKLAVSYKNNLSELCNDVQFGDRITIANLCRLLRTNFTDSQILYITEEYGDPMSRSSLFRLVADGDKFEKARQLKGQKPFDLQESEIEAVLKWLRDNSNGWNYKELIRAKSAEEASLMLAMKSIFITADDLRPAYNKYRRALPDVIFRHGQNQN</sequence>